<evidence type="ECO:0000313" key="3">
    <source>
        <dbReference type="EMBL" id="TVU51665.1"/>
    </source>
</evidence>
<dbReference type="OrthoDB" id="691934at2759"/>
<sequence length="350" mass="39320">AGTEIVRGAGTEIVRAVKSNISRPLPPHKPPRPPREQTASSTKRLFASRDPIYSRGRSERRAARLVRFQGPRIHLPSPDEVMPREPRRLRNLNFEELDEEPVEEELEDVEENEENLQGPPDIDNILAGLPQKPADPIKIICDNSSQHESSDNVDYDHNGSDRNHEETNANVHSPTHSEQRSCAPMYAATEEDYAQPSLPREHMNAKKKQTESHKQADQGYAIADLPRHSLVMNKGSRRVNPPGPNRSKTGNIEVYLFSLRTKDKVLAKGQLVTTDSRRVILGHMLGSDFFGVHVDGLENLSRGNTGEETLPRPYEQIRTIRDAVGYVIAWPRTHVKKLKSSSQTGKNLNA</sequence>
<comment type="caution">
    <text evidence="3">The sequence shown here is derived from an EMBL/GenBank/DDBJ whole genome shotgun (WGS) entry which is preliminary data.</text>
</comment>
<evidence type="ECO:0000256" key="1">
    <source>
        <dbReference type="SAM" id="MobiDB-lite"/>
    </source>
</evidence>
<protein>
    <recommendedName>
        <fullName evidence="2">Transposase Tnp1/En/Spm-like domain-containing protein</fullName>
    </recommendedName>
</protein>
<feature type="region of interest" description="Disordered" evidence="1">
    <location>
        <begin position="16"/>
        <end position="60"/>
    </location>
</feature>
<dbReference type="Gramene" id="TVU51665">
    <property type="protein sequence ID" value="TVU51665"/>
    <property type="gene ID" value="EJB05_03105"/>
</dbReference>
<feature type="region of interest" description="Disordered" evidence="1">
    <location>
        <begin position="144"/>
        <end position="181"/>
    </location>
</feature>
<dbReference type="AlphaFoldDB" id="A0A5J9WV76"/>
<gene>
    <name evidence="3" type="ORF">EJB05_03105</name>
</gene>
<proteinExistence type="predicted"/>
<feature type="compositionally biased region" description="Basic and acidic residues" evidence="1">
    <location>
        <begin position="148"/>
        <end position="167"/>
    </location>
</feature>
<evidence type="ECO:0000313" key="4">
    <source>
        <dbReference type="Proteomes" id="UP000324897"/>
    </source>
</evidence>
<organism evidence="3 4">
    <name type="scientific">Eragrostis curvula</name>
    <name type="common">weeping love grass</name>
    <dbReference type="NCBI Taxonomy" id="38414"/>
    <lineage>
        <taxon>Eukaryota</taxon>
        <taxon>Viridiplantae</taxon>
        <taxon>Streptophyta</taxon>
        <taxon>Embryophyta</taxon>
        <taxon>Tracheophyta</taxon>
        <taxon>Spermatophyta</taxon>
        <taxon>Magnoliopsida</taxon>
        <taxon>Liliopsida</taxon>
        <taxon>Poales</taxon>
        <taxon>Poaceae</taxon>
        <taxon>PACMAD clade</taxon>
        <taxon>Chloridoideae</taxon>
        <taxon>Eragrostideae</taxon>
        <taxon>Eragrostidinae</taxon>
        <taxon>Eragrostis</taxon>
    </lineage>
</organism>
<name>A0A5J9WV76_9POAL</name>
<feature type="region of interest" description="Disordered" evidence="1">
    <location>
        <begin position="91"/>
        <end position="130"/>
    </location>
</feature>
<reference evidence="3 4" key="1">
    <citation type="journal article" date="2019" name="Sci. Rep.">
        <title>A high-quality genome of Eragrostis curvula grass provides insights into Poaceae evolution and supports new strategies to enhance forage quality.</title>
        <authorList>
            <person name="Carballo J."/>
            <person name="Santos B.A.C.M."/>
            <person name="Zappacosta D."/>
            <person name="Garbus I."/>
            <person name="Selva J.P."/>
            <person name="Gallo C.A."/>
            <person name="Diaz A."/>
            <person name="Albertini E."/>
            <person name="Caccamo M."/>
            <person name="Echenique V."/>
        </authorList>
    </citation>
    <scope>NUCLEOTIDE SEQUENCE [LARGE SCALE GENOMIC DNA]</scope>
    <source>
        <strain evidence="4">cv. Victoria</strain>
        <tissue evidence="3">Leaf</tissue>
    </source>
</reference>
<dbReference type="InterPro" id="IPR004264">
    <property type="entry name" value="Transposase_23"/>
</dbReference>
<feature type="non-terminal residue" evidence="3">
    <location>
        <position position="1"/>
    </location>
</feature>
<evidence type="ECO:0000259" key="2">
    <source>
        <dbReference type="Pfam" id="PF03017"/>
    </source>
</evidence>
<accession>A0A5J9WV76</accession>
<feature type="compositionally biased region" description="Acidic residues" evidence="1">
    <location>
        <begin position="95"/>
        <end position="114"/>
    </location>
</feature>
<dbReference type="Pfam" id="PF03017">
    <property type="entry name" value="Transposase_23"/>
    <property type="match status" value="1"/>
</dbReference>
<feature type="domain" description="Transposase Tnp1/En/Spm-like" evidence="2">
    <location>
        <begin position="253"/>
        <end position="324"/>
    </location>
</feature>
<dbReference type="Proteomes" id="UP000324897">
    <property type="component" value="Chromosome 6"/>
</dbReference>
<dbReference type="EMBL" id="RWGY01000002">
    <property type="protein sequence ID" value="TVU51665.1"/>
    <property type="molecule type" value="Genomic_DNA"/>
</dbReference>
<keyword evidence="4" id="KW-1185">Reference proteome</keyword>